<feature type="region of interest" description="Disordered" evidence="1">
    <location>
        <begin position="1"/>
        <end position="26"/>
    </location>
</feature>
<gene>
    <name evidence="2" type="ORF">FRACYDRAFT_260201</name>
</gene>
<organism evidence="2 3">
    <name type="scientific">Fragilariopsis cylindrus CCMP1102</name>
    <dbReference type="NCBI Taxonomy" id="635003"/>
    <lineage>
        <taxon>Eukaryota</taxon>
        <taxon>Sar</taxon>
        <taxon>Stramenopiles</taxon>
        <taxon>Ochrophyta</taxon>
        <taxon>Bacillariophyta</taxon>
        <taxon>Bacillariophyceae</taxon>
        <taxon>Bacillariophycidae</taxon>
        <taxon>Bacillariales</taxon>
        <taxon>Bacillariaceae</taxon>
        <taxon>Fragilariopsis</taxon>
    </lineage>
</organism>
<dbReference type="Gene3D" id="3.80.10.10">
    <property type="entry name" value="Ribonuclease Inhibitor"/>
    <property type="match status" value="2"/>
</dbReference>
<reference evidence="2 3" key="1">
    <citation type="submission" date="2016-09" db="EMBL/GenBank/DDBJ databases">
        <title>Extensive genetic diversity and differential bi-allelic expression allows diatom success in the polar Southern Ocean.</title>
        <authorList>
            <consortium name="DOE Joint Genome Institute"/>
            <person name="Mock T."/>
            <person name="Otillar R.P."/>
            <person name="Strauss J."/>
            <person name="Dupont C."/>
            <person name="Frickenhaus S."/>
            <person name="Maumus F."/>
            <person name="Mcmullan M."/>
            <person name="Sanges R."/>
            <person name="Schmutz J."/>
            <person name="Toseland A."/>
            <person name="Valas R."/>
            <person name="Veluchamy A."/>
            <person name="Ward B.J."/>
            <person name="Allen A."/>
            <person name="Barry K."/>
            <person name="Falciatore A."/>
            <person name="Ferrante M."/>
            <person name="Fortunato A.E."/>
            <person name="Gloeckner G."/>
            <person name="Gruber A."/>
            <person name="Hipkin R."/>
            <person name="Janech M."/>
            <person name="Kroth P."/>
            <person name="Leese F."/>
            <person name="Lindquist E."/>
            <person name="Lyon B.R."/>
            <person name="Martin J."/>
            <person name="Mayer C."/>
            <person name="Parker M."/>
            <person name="Quesneville H."/>
            <person name="Raymond J."/>
            <person name="Uhlig C."/>
            <person name="Valentin K.U."/>
            <person name="Worden A.Z."/>
            <person name="Armbrust E.V."/>
            <person name="Bowler C."/>
            <person name="Green B."/>
            <person name="Moulton V."/>
            <person name="Van Oosterhout C."/>
            <person name="Grigoriev I."/>
        </authorList>
    </citation>
    <scope>NUCLEOTIDE SEQUENCE [LARGE SCALE GENOMIC DNA]</scope>
    <source>
        <strain evidence="2 3">CCMP1102</strain>
    </source>
</reference>
<dbReference type="AlphaFoldDB" id="A0A1E7FPF9"/>
<evidence type="ECO:0000256" key="1">
    <source>
        <dbReference type="SAM" id="MobiDB-lite"/>
    </source>
</evidence>
<evidence type="ECO:0000313" key="3">
    <source>
        <dbReference type="Proteomes" id="UP000095751"/>
    </source>
</evidence>
<dbReference type="PANTHER" id="PTHR13318">
    <property type="entry name" value="PARTNER OF PAIRED, ISOFORM B-RELATED"/>
    <property type="match status" value="1"/>
</dbReference>
<dbReference type="GO" id="GO:0019005">
    <property type="term" value="C:SCF ubiquitin ligase complex"/>
    <property type="evidence" value="ECO:0007669"/>
    <property type="project" value="TreeGrafter"/>
</dbReference>
<name>A0A1E7FPF9_9STRA</name>
<proteinExistence type="predicted"/>
<dbReference type="CDD" id="cd19671">
    <property type="entry name" value="UBR-box_UBR4_5_6_7"/>
    <property type="match status" value="1"/>
</dbReference>
<accession>A0A1E7FPF9</accession>
<dbReference type="Proteomes" id="UP000095751">
    <property type="component" value="Unassembled WGS sequence"/>
</dbReference>
<evidence type="ECO:0000313" key="2">
    <source>
        <dbReference type="EMBL" id="OEU20031.1"/>
    </source>
</evidence>
<dbReference type="InterPro" id="IPR032675">
    <property type="entry name" value="LRR_dom_sf"/>
</dbReference>
<sequence>MSSRKHNEEDDRGDNDNDNGNGNDNDNLMGVLPLNLLVEMLSYCDASDYITMLRASRSFFATPIRLNLCSTNSISFSFLLKKYPNSFNTENQGRQQMTVQILLKLLLPSHHFSHSRPAISRPTRNNYRLERLEFSNLRGITGSSWLPKLRTLSLVTIDFTNCRRLDSGLLLQYLNDCPKTIRHLHLNGCKSVGPDILDCIERCHGELLSLSLGSCSQTIRTSHLFQLLGNLNSLKHVDLHGLTHLKDKESADAEEYFVDKLPDSIESIDLSGTKPLRLVCPEVYSTMNTYLNRSLEYMQAAQVRDQNAQNCLNRLRLRALNGEDGVVDDIRNLRDDILDSAPDVFIWRKEDTFRLKIKHLVLNGAGHPRTGIFRGSVATFSLGRCIREIHLSGCESVRDWEIHALAVNCGKTLRCFQMRAGSIGNSALEALGKHCHVLGEVDVSACFEISDDGVIALCRDLRRRDNSISSENETEEIRKSSSSTNKRRRIVRSSLTILKIASLPKITSCAIEAISRIESLIVLDIENCVNVKPSVVHKTVQKLPFLVEINAKDISLGSPSLSVLLRNDPCIHRTLKFVNQREFLTDRTSKTAKAAATTTATTIATPRPNEDLRSCCTVRTQSQRLTAAVPHGAMYHCIDCKLIPALDRGFCVECLRQCHKGHDTFLGSYCTFSCDCPFLCDNMCQAIAPTTQNLRPQTQLNQIKTIIHART</sequence>
<dbReference type="OrthoDB" id="10257471at2759"/>
<dbReference type="GO" id="GO:0031146">
    <property type="term" value="P:SCF-dependent proteasomal ubiquitin-dependent protein catabolic process"/>
    <property type="evidence" value="ECO:0007669"/>
    <property type="project" value="TreeGrafter"/>
</dbReference>
<keyword evidence="3" id="KW-1185">Reference proteome</keyword>
<evidence type="ECO:0008006" key="4">
    <source>
        <dbReference type="Google" id="ProtNLM"/>
    </source>
</evidence>
<dbReference type="KEGG" id="fcy:FRACYDRAFT_260201"/>
<dbReference type="SUPFAM" id="SSF52047">
    <property type="entry name" value="RNI-like"/>
    <property type="match status" value="1"/>
</dbReference>
<dbReference type="EMBL" id="KV784355">
    <property type="protein sequence ID" value="OEU20031.1"/>
    <property type="molecule type" value="Genomic_DNA"/>
</dbReference>
<dbReference type="InParanoid" id="A0A1E7FPF9"/>
<protein>
    <recommendedName>
        <fullName evidence="4">RNI-like protein</fullName>
    </recommendedName>
</protein>